<sequence>MGKHVLKAARLLFSGTYFCYNRLRCTNTEDLDRKIAVFKYFLILVLVVRKNPTKIKKLERGL</sequence>
<comment type="caution">
    <text evidence="1">The sequence shown here is derived from an EMBL/GenBank/DDBJ whole genome shotgun (WGS) entry which is preliminary data.</text>
</comment>
<dbReference type="AlphaFoldDB" id="A0A0R1Q6P1"/>
<dbReference type="STRING" id="1423812.FD20_GL002267"/>
<dbReference type="PATRIC" id="fig|1423812.3.peg.2410"/>
<dbReference type="Proteomes" id="UP000051155">
    <property type="component" value="Unassembled WGS sequence"/>
</dbReference>
<keyword evidence="2" id="KW-1185">Reference proteome</keyword>
<evidence type="ECO:0000313" key="1">
    <source>
        <dbReference type="EMBL" id="KRL38005.1"/>
    </source>
</evidence>
<accession>A0A0R1Q6P1</accession>
<evidence type="ECO:0000313" key="2">
    <source>
        <dbReference type="Proteomes" id="UP000051155"/>
    </source>
</evidence>
<proteinExistence type="predicted"/>
<dbReference type="EMBL" id="AZEG01000007">
    <property type="protein sequence ID" value="KRL38005.1"/>
    <property type="molecule type" value="Genomic_DNA"/>
</dbReference>
<name>A0A0R1Q6P1_9LACO</name>
<organism evidence="1 2">
    <name type="scientific">Liquorilactobacillus uvarum DSM 19971</name>
    <dbReference type="NCBI Taxonomy" id="1423812"/>
    <lineage>
        <taxon>Bacteria</taxon>
        <taxon>Bacillati</taxon>
        <taxon>Bacillota</taxon>
        <taxon>Bacilli</taxon>
        <taxon>Lactobacillales</taxon>
        <taxon>Lactobacillaceae</taxon>
        <taxon>Liquorilactobacillus</taxon>
    </lineage>
</organism>
<reference evidence="1 2" key="1">
    <citation type="journal article" date="2015" name="Genome Announc.">
        <title>Expanding the biotechnology potential of lactobacilli through comparative genomics of 213 strains and associated genera.</title>
        <authorList>
            <person name="Sun Z."/>
            <person name="Harris H.M."/>
            <person name="McCann A."/>
            <person name="Guo C."/>
            <person name="Argimon S."/>
            <person name="Zhang W."/>
            <person name="Yang X."/>
            <person name="Jeffery I.B."/>
            <person name="Cooney J.C."/>
            <person name="Kagawa T.F."/>
            <person name="Liu W."/>
            <person name="Song Y."/>
            <person name="Salvetti E."/>
            <person name="Wrobel A."/>
            <person name="Rasinkangas P."/>
            <person name="Parkhill J."/>
            <person name="Rea M.C."/>
            <person name="O'Sullivan O."/>
            <person name="Ritari J."/>
            <person name="Douillard F.P."/>
            <person name="Paul Ross R."/>
            <person name="Yang R."/>
            <person name="Briner A.E."/>
            <person name="Felis G.E."/>
            <person name="de Vos W.M."/>
            <person name="Barrangou R."/>
            <person name="Klaenhammer T.R."/>
            <person name="Caufield P.W."/>
            <person name="Cui Y."/>
            <person name="Zhang H."/>
            <person name="O'Toole P.W."/>
        </authorList>
    </citation>
    <scope>NUCLEOTIDE SEQUENCE [LARGE SCALE GENOMIC DNA]</scope>
    <source>
        <strain evidence="1 2">DSM 19971</strain>
    </source>
</reference>
<gene>
    <name evidence="1" type="ORF">FD20_GL002267</name>
</gene>
<protein>
    <submittedName>
        <fullName evidence="1">Uncharacterized protein</fullName>
    </submittedName>
</protein>